<protein>
    <recommendedName>
        <fullName evidence="3">DUF7745 domain-containing protein</fullName>
    </recommendedName>
</protein>
<dbReference type="AlphaFoldDB" id="A0A9D4WBF9"/>
<dbReference type="Pfam" id="PF24924">
    <property type="entry name" value="DUF7745"/>
    <property type="match status" value="2"/>
</dbReference>
<dbReference type="PANTHER" id="PTHR48154">
    <property type="entry name" value="PROTEIN, PUTATIVE-RELATED"/>
    <property type="match status" value="1"/>
</dbReference>
<evidence type="ECO:0000256" key="2">
    <source>
        <dbReference type="SAM" id="Phobius"/>
    </source>
</evidence>
<evidence type="ECO:0000259" key="3">
    <source>
        <dbReference type="Pfam" id="PF24924"/>
    </source>
</evidence>
<evidence type="ECO:0000313" key="4">
    <source>
        <dbReference type="EMBL" id="KAI5398996.1"/>
    </source>
</evidence>
<proteinExistence type="predicted"/>
<keyword evidence="2" id="KW-0472">Membrane</keyword>
<dbReference type="Gramene" id="Psat06G0438600-T1">
    <property type="protein sequence ID" value="KAI5398996.1"/>
    <property type="gene ID" value="KIW84_064386"/>
</dbReference>
<feature type="domain" description="DUF7745" evidence="3">
    <location>
        <begin position="143"/>
        <end position="272"/>
    </location>
</feature>
<keyword evidence="5" id="KW-1185">Reference proteome</keyword>
<keyword evidence="1" id="KW-0175">Coiled coil</keyword>
<dbReference type="InterPro" id="IPR056647">
    <property type="entry name" value="DUF7745"/>
</dbReference>
<feature type="coiled-coil region" evidence="1">
    <location>
        <begin position="300"/>
        <end position="348"/>
    </location>
</feature>
<sequence length="413" mass="47226">MDFKQRHGKLLSILSVDVVEGLLSVLMQFYDPLYRCFTFPDYQLVPTLEEYAHLLGTPVSSRMPFSGLEEIPISHLIAEALHLKKSEIEAHWVKKGGLFGFPSNFLIKESTAFSQASSVGAFGVIFVLLICGLALFPNIEALAFVENKQCLRWSQRLMSLTNDDIVWYDPSLRSLEIIDYCGEFSNVPLIGTQGGIDYNPALARHQLGFPLRDKPNNTLLEGLFYHEGKDPQHWKQKIVHASHNVHRKGRSELGPCNYVALEAYTLWVKKRALELKMPYPCEGPMSMVVVETLTLPNQDVEELEDALAMMKQEKDMWEERFLALSKKHEELQLESKDKDALIELLEDRVTKRQRESEVSSSSMPQPSVAWKKIVDQLVLEKTQMKASFETEIRHIRRKYAPSARSSDFVVRDP</sequence>
<evidence type="ECO:0000256" key="1">
    <source>
        <dbReference type="SAM" id="Coils"/>
    </source>
</evidence>
<organism evidence="4 5">
    <name type="scientific">Pisum sativum</name>
    <name type="common">Garden pea</name>
    <name type="synonym">Lathyrus oleraceus</name>
    <dbReference type="NCBI Taxonomy" id="3888"/>
    <lineage>
        <taxon>Eukaryota</taxon>
        <taxon>Viridiplantae</taxon>
        <taxon>Streptophyta</taxon>
        <taxon>Embryophyta</taxon>
        <taxon>Tracheophyta</taxon>
        <taxon>Spermatophyta</taxon>
        <taxon>Magnoliopsida</taxon>
        <taxon>eudicotyledons</taxon>
        <taxon>Gunneridae</taxon>
        <taxon>Pentapetalae</taxon>
        <taxon>rosids</taxon>
        <taxon>fabids</taxon>
        <taxon>Fabales</taxon>
        <taxon>Fabaceae</taxon>
        <taxon>Papilionoideae</taxon>
        <taxon>50 kb inversion clade</taxon>
        <taxon>NPAAA clade</taxon>
        <taxon>Hologalegina</taxon>
        <taxon>IRL clade</taxon>
        <taxon>Fabeae</taxon>
        <taxon>Lathyrus</taxon>
    </lineage>
</organism>
<keyword evidence="2" id="KW-1133">Transmembrane helix</keyword>
<accession>A0A9D4WBF9</accession>
<reference evidence="4 5" key="1">
    <citation type="journal article" date="2022" name="Nat. Genet.">
        <title>Improved pea reference genome and pan-genome highlight genomic features and evolutionary characteristics.</title>
        <authorList>
            <person name="Yang T."/>
            <person name="Liu R."/>
            <person name="Luo Y."/>
            <person name="Hu S."/>
            <person name="Wang D."/>
            <person name="Wang C."/>
            <person name="Pandey M.K."/>
            <person name="Ge S."/>
            <person name="Xu Q."/>
            <person name="Li N."/>
            <person name="Li G."/>
            <person name="Huang Y."/>
            <person name="Saxena R.K."/>
            <person name="Ji Y."/>
            <person name="Li M."/>
            <person name="Yan X."/>
            <person name="He Y."/>
            <person name="Liu Y."/>
            <person name="Wang X."/>
            <person name="Xiang C."/>
            <person name="Varshney R.K."/>
            <person name="Ding H."/>
            <person name="Gao S."/>
            <person name="Zong X."/>
        </authorList>
    </citation>
    <scope>NUCLEOTIDE SEQUENCE [LARGE SCALE GENOMIC DNA]</scope>
    <source>
        <strain evidence="4 5">cv. Zhongwan 6</strain>
    </source>
</reference>
<feature type="domain" description="DUF7745" evidence="3">
    <location>
        <begin position="2"/>
        <end position="141"/>
    </location>
</feature>
<name>A0A9D4WBF9_PEA</name>
<keyword evidence="2" id="KW-0812">Transmembrane</keyword>
<dbReference type="PANTHER" id="PTHR48154:SF1">
    <property type="entry name" value="PROTEIN, PUTATIVE-RELATED"/>
    <property type="match status" value="1"/>
</dbReference>
<feature type="transmembrane region" description="Helical" evidence="2">
    <location>
        <begin position="116"/>
        <end position="136"/>
    </location>
</feature>
<comment type="caution">
    <text evidence="4">The sequence shown here is derived from an EMBL/GenBank/DDBJ whole genome shotgun (WGS) entry which is preliminary data.</text>
</comment>
<dbReference type="EMBL" id="JAMSHJ010000006">
    <property type="protein sequence ID" value="KAI5398996.1"/>
    <property type="molecule type" value="Genomic_DNA"/>
</dbReference>
<evidence type="ECO:0000313" key="5">
    <source>
        <dbReference type="Proteomes" id="UP001058974"/>
    </source>
</evidence>
<dbReference type="Proteomes" id="UP001058974">
    <property type="component" value="Chromosome 6"/>
</dbReference>
<gene>
    <name evidence="4" type="ORF">KIW84_064386</name>
</gene>